<feature type="site" description="Lowers pKa of active site Cys" evidence="5">
    <location>
        <position position="130"/>
    </location>
</feature>
<dbReference type="PANTHER" id="PTHR10993">
    <property type="entry name" value="OCTANOYLTRANSFERASE"/>
    <property type="match status" value="1"/>
</dbReference>
<keyword evidence="2 5" id="KW-0808">Transferase</keyword>
<protein>
    <recommendedName>
        <fullName evidence="5 6">Octanoyltransferase</fullName>
        <ecNumber evidence="5 6">2.3.1.181</ecNumber>
    </recommendedName>
    <alternativeName>
        <fullName evidence="5">Lipoate-protein ligase B</fullName>
    </alternativeName>
    <alternativeName>
        <fullName evidence="5">Lipoyl/octanoyl transferase</fullName>
    </alternativeName>
    <alternativeName>
        <fullName evidence="5">Octanoyl-[acyl-carrier-protein]-protein N-octanoyltransferase</fullName>
    </alternativeName>
</protein>
<dbReference type="PANTHER" id="PTHR10993:SF7">
    <property type="entry name" value="LIPOYLTRANSFERASE 2, MITOCHONDRIAL-RELATED"/>
    <property type="match status" value="1"/>
</dbReference>
<dbReference type="Proteomes" id="UP001317705">
    <property type="component" value="Chromosome"/>
</dbReference>
<evidence type="ECO:0000256" key="3">
    <source>
        <dbReference type="ARBA" id="ARBA00023315"/>
    </source>
</evidence>
<comment type="subcellular location">
    <subcellularLocation>
        <location evidence="5">Cytoplasm</location>
    </subcellularLocation>
</comment>
<dbReference type="InterPro" id="IPR000544">
    <property type="entry name" value="Octanoyltransferase"/>
</dbReference>
<comment type="pathway">
    <text evidence="1 5 6">Protein modification; protein lipoylation via endogenous pathway; protein N(6)-(lipoyl)lysine from octanoyl-[acyl-carrier-protein]: step 1/2.</text>
</comment>
<accession>A0ABM8EN00</accession>
<evidence type="ECO:0000256" key="1">
    <source>
        <dbReference type="ARBA" id="ARBA00004821"/>
    </source>
</evidence>
<keyword evidence="9" id="KW-1185">Reference proteome</keyword>
<dbReference type="PROSITE" id="PS51733">
    <property type="entry name" value="BPL_LPL_CATALYTIC"/>
    <property type="match status" value="1"/>
</dbReference>
<dbReference type="Pfam" id="PF21948">
    <property type="entry name" value="LplA-B_cat"/>
    <property type="match status" value="1"/>
</dbReference>
<comment type="miscellaneous">
    <text evidence="5">In the reaction, the free carboxyl group of octanoic acid is attached via an amide linkage to the epsilon-amino group of a specific lysine residue of lipoyl domains of lipoate-dependent enzymes.</text>
</comment>
<dbReference type="PIRSF" id="PIRSF016262">
    <property type="entry name" value="LPLase"/>
    <property type="match status" value="1"/>
</dbReference>
<keyword evidence="3 5" id="KW-0012">Acyltransferase</keyword>
<feature type="active site" description="Acyl-thioester intermediate" evidence="5">
    <location>
        <position position="164"/>
    </location>
</feature>
<evidence type="ECO:0000256" key="2">
    <source>
        <dbReference type="ARBA" id="ARBA00022679"/>
    </source>
</evidence>
<name>A0ABM8EN00_9BACT</name>
<dbReference type="InterPro" id="IPR004143">
    <property type="entry name" value="BPL_LPL_catalytic"/>
</dbReference>
<dbReference type="NCBIfam" id="NF010925">
    <property type="entry name" value="PRK14345.1"/>
    <property type="match status" value="1"/>
</dbReference>
<evidence type="ECO:0000313" key="9">
    <source>
        <dbReference type="Proteomes" id="UP001317705"/>
    </source>
</evidence>
<dbReference type="EC" id="2.3.1.181" evidence="5 6"/>
<feature type="binding site" evidence="5">
    <location>
        <begin position="146"/>
        <end position="148"/>
    </location>
    <ligand>
        <name>substrate</name>
    </ligand>
</feature>
<dbReference type="NCBIfam" id="TIGR00214">
    <property type="entry name" value="lipB"/>
    <property type="match status" value="1"/>
</dbReference>
<sequence length="223" mass="23996">MNIFDLGRIDYDECAELQGKLAAEVAAGRAEEALLLLEHPPVYTVGRRGAAASILDPAVRTVAVNRGGDVTWHGPGQLVGYPVVDLGRRGRDLHHYLRFLEEVVIAVAADYGVAAWRVPGRTGVWTTRGKLASIGVGVRRWVTMHGFALNVANDLAPFSRISPCGIVDCPVTTLAQLCRRPVGLEDVKRSVAGIFEQLVDDWLPSSADAANDKQQPAAAPPDQ</sequence>
<feature type="domain" description="BPL/LPL catalytic" evidence="7">
    <location>
        <begin position="28"/>
        <end position="203"/>
    </location>
</feature>
<evidence type="ECO:0000256" key="5">
    <source>
        <dbReference type="HAMAP-Rule" id="MF_00013"/>
    </source>
</evidence>
<gene>
    <name evidence="5 8" type="primary">lipB</name>
    <name evidence="8" type="ORF">GURASL_27570</name>
</gene>
<dbReference type="SUPFAM" id="SSF55681">
    <property type="entry name" value="Class II aaRS and biotin synthetases"/>
    <property type="match status" value="1"/>
</dbReference>
<proteinExistence type="inferred from homology"/>
<evidence type="ECO:0000259" key="7">
    <source>
        <dbReference type="PROSITE" id="PS51733"/>
    </source>
</evidence>
<evidence type="ECO:0000256" key="6">
    <source>
        <dbReference type="PIRNR" id="PIRNR016262"/>
    </source>
</evidence>
<evidence type="ECO:0000256" key="4">
    <source>
        <dbReference type="ARBA" id="ARBA00024732"/>
    </source>
</evidence>
<comment type="similarity">
    <text evidence="5 6">Belongs to the LipB family.</text>
</comment>
<comment type="function">
    <text evidence="4 5 6">Catalyzes the transfer of endogenously produced octanoic acid from octanoyl-acyl-carrier-protein onto the lipoyl domains of lipoate-dependent enzymes. Lipoyl-ACP can also act as a substrate although octanoyl-ACP is likely to be the physiological substrate.</text>
</comment>
<dbReference type="EMBL" id="AP027151">
    <property type="protein sequence ID" value="BDV43834.1"/>
    <property type="molecule type" value="Genomic_DNA"/>
</dbReference>
<dbReference type="CDD" id="cd16444">
    <property type="entry name" value="LipB"/>
    <property type="match status" value="1"/>
</dbReference>
<organism evidence="8 9">
    <name type="scientific">Geotalea uraniireducens</name>
    <dbReference type="NCBI Taxonomy" id="351604"/>
    <lineage>
        <taxon>Bacteria</taxon>
        <taxon>Pseudomonadati</taxon>
        <taxon>Thermodesulfobacteriota</taxon>
        <taxon>Desulfuromonadia</taxon>
        <taxon>Geobacterales</taxon>
        <taxon>Geobacteraceae</taxon>
        <taxon>Geotalea</taxon>
    </lineage>
</organism>
<dbReference type="PROSITE" id="PS01313">
    <property type="entry name" value="LIPB"/>
    <property type="match status" value="1"/>
</dbReference>
<dbReference type="HAMAP" id="MF_00013">
    <property type="entry name" value="LipB"/>
    <property type="match status" value="1"/>
</dbReference>
<feature type="binding site" evidence="5">
    <location>
        <begin position="66"/>
        <end position="73"/>
    </location>
    <ligand>
        <name>substrate</name>
    </ligand>
</feature>
<reference evidence="8 9" key="1">
    <citation type="submission" date="2022-12" db="EMBL/GenBank/DDBJ databases">
        <title>Polyphasic characterization of Geotalea uranireducens NIT-SL11 newly isolated from a complex of sewage sludge and microbially reduced graphene oxide.</title>
        <authorList>
            <person name="Xie L."/>
            <person name="Yoshida N."/>
            <person name="Meng L."/>
        </authorList>
    </citation>
    <scope>NUCLEOTIDE SEQUENCE [LARGE SCALE GENOMIC DNA]</scope>
    <source>
        <strain evidence="8 9">NIT-SL11</strain>
    </source>
</reference>
<dbReference type="InterPro" id="IPR020605">
    <property type="entry name" value="Octanoyltransferase_CS"/>
</dbReference>
<dbReference type="RefSeq" id="WP_281999955.1">
    <property type="nucleotide sequence ID" value="NZ_AP027151.1"/>
</dbReference>
<comment type="catalytic activity">
    <reaction evidence="5 6">
        <text>octanoyl-[ACP] + L-lysyl-[protein] = N(6)-octanoyl-L-lysyl-[protein] + holo-[ACP] + H(+)</text>
        <dbReference type="Rhea" id="RHEA:17665"/>
        <dbReference type="Rhea" id="RHEA-COMP:9636"/>
        <dbReference type="Rhea" id="RHEA-COMP:9685"/>
        <dbReference type="Rhea" id="RHEA-COMP:9752"/>
        <dbReference type="Rhea" id="RHEA-COMP:9928"/>
        <dbReference type="ChEBI" id="CHEBI:15378"/>
        <dbReference type="ChEBI" id="CHEBI:29969"/>
        <dbReference type="ChEBI" id="CHEBI:64479"/>
        <dbReference type="ChEBI" id="CHEBI:78463"/>
        <dbReference type="ChEBI" id="CHEBI:78809"/>
        <dbReference type="EC" id="2.3.1.181"/>
    </reaction>
</comment>
<dbReference type="Gene3D" id="3.30.930.10">
    <property type="entry name" value="Bira Bifunctional Protein, Domain 2"/>
    <property type="match status" value="1"/>
</dbReference>
<keyword evidence="5" id="KW-0963">Cytoplasm</keyword>
<dbReference type="InterPro" id="IPR045864">
    <property type="entry name" value="aa-tRNA-synth_II/BPL/LPL"/>
</dbReference>
<feature type="binding site" evidence="5">
    <location>
        <begin position="133"/>
        <end position="135"/>
    </location>
    <ligand>
        <name>substrate</name>
    </ligand>
</feature>
<evidence type="ECO:0000313" key="8">
    <source>
        <dbReference type="EMBL" id="BDV43834.1"/>
    </source>
</evidence>